<dbReference type="InterPro" id="IPR046335">
    <property type="entry name" value="LacI/GalR-like_sensor"/>
</dbReference>
<dbReference type="PROSITE" id="PS50932">
    <property type="entry name" value="HTH_LACI_2"/>
    <property type="match status" value="1"/>
</dbReference>
<reference evidence="5" key="1">
    <citation type="submission" date="2024-04" db="EMBL/GenBank/DDBJ databases">
        <authorList>
            <person name="Roder T."/>
            <person name="Oberhansli S."/>
            <person name="Kreuzer M."/>
        </authorList>
    </citation>
    <scope>NUCLEOTIDE SEQUENCE</scope>
    <source>
        <strain evidence="5">LWS13-1.2</strain>
    </source>
</reference>
<organism evidence="5">
    <name type="scientific">Microbacterium sp. LWS13-1.2</name>
    <dbReference type="NCBI Taxonomy" id="3135264"/>
    <lineage>
        <taxon>Bacteria</taxon>
        <taxon>Bacillati</taxon>
        <taxon>Actinomycetota</taxon>
        <taxon>Actinomycetes</taxon>
        <taxon>Micrococcales</taxon>
        <taxon>Microbacteriaceae</taxon>
        <taxon>Microbacterium</taxon>
    </lineage>
</organism>
<dbReference type="PANTHER" id="PTHR30146">
    <property type="entry name" value="LACI-RELATED TRANSCRIPTIONAL REPRESSOR"/>
    <property type="match status" value="1"/>
</dbReference>
<gene>
    <name evidence="5" type="ORF">MRBLWS13_001882</name>
</gene>
<proteinExistence type="predicted"/>
<evidence type="ECO:0000259" key="4">
    <source>
        <dbReference type="PROSITE" id="PS50932"/>
    </source>
</evidence>
<dbReference type="Pfam" id="PF00356">
    <property type="entry name" value="LacI"/>
    <property type="match status" value="1"/>
</dbReference>
<keyword evidence="1" id="KW-0805">Transcription regulation</keyword>
<evidence type="ECO:0000256" key="2">
    <source>
        <dbReference type="ARBA" id="ARBA00023125"/>
    </source>
</evidence>
<evidence type="ECO:0000313" key="5">
    <source>
        <dbReference type="EMBL" id="WZO34229.1"/>
    </source>
</evidence>
<name>A0AAU6SBH8_9MICO</name>
<dbReference type="InterPro" id="IPR010982">
    <property type="entry name" value="Lambda_DNA-bd_dom_sf"/>
</dbReference>
<dbReference type="SMART" id="SM00354">
    <property type="entry name" value="HTH_LACI"/>
    <property type="match status" value="1"/>
</dbReference>
<dbReference type="SUPFAM" id="SSF53822">
    <property type="entry name" value="Periplasmic binding protein-like I"/>
    <property type="match status" value="1"/>
</dbReference>
<dbReference type="CDD" id="cd06267">
    <property type="entry name" value="PBP1_LacI_sugar_binding-like"/>
    <property type="match status" value="1"/>
</dbReference>
<evidence type="ECO:0000256" key="3">
    <source>
        <dbReference type="ARBA" id="ARBA00023163"/>
    </source>
</evidence>
<protein>
    <submittedName>
        <fullName evidence="5">LacI family transcriptional regulator</fullName>
    </submittedName>
</protein>
<dbReference type="PANTHER" id="PTHR30146:SF109">
    <property type="entry name" value="HTH-TYPE TRANSCRIPTIONAL REGULATOR GALS"/>
    <property type="match status" value="1"/>
</dbReference>
<dbReference type="EMBL" id="CP151632">
    <property type="protein sequence ID" value="WZO34229.1"/>
    <property type="molecule type" value="Genomic_DNA"/>
</dbReference>
<dbReference type="GO" id="GO:0003700">
    <property type="term" value="F:DNA-binding transcription factor activity"/>
    <property type="evidence" value="ECO:0007669"/>
    <property type="project" value="TreeGrafter"/>
</dbReference>
<feature type="domain" description="HTH lacI-type" evidence="4">
    <location>
        <begin position="7"/>
        <end position="63"/>
    </location>
</feature>
<dbReference type="GO" id="GO:0000976">
    <property type="term" value="F:transcription cis-regulatory region binding"/>
    <property type="evidence" value="ECO:0007669"/>
    <property type="project" value="TreeGrafter"/>
</dbReference>
<keyword evidence="3" id="KW-0804">Transcription</keyword>
<accession>A0AAU6SBH8</accession>
<dbReference type="RefSeq" id="WP_349428782.1">
    <property type="nucleotide sequence ID" value="NZ_CP151632.1"/>
</dbReference>
<dbReference type="Gene3D" id="3.40.50.2300">
    <property type="match status" value="2"/>
</dbReference>
<dbReference type="InterPro" id="IPR000843">
    <property type="entry name" value="HTH_LacI"/>
</dbReference>
<keyword evidence="2" id="KW-0238">DNA-binding</keyword>
<sequence length="341" mass="35554">MNTGRRATIADVAELAGVHPGTASRALNPGTRALVNADTVERIVRSAQQLGYVPNALARGLRTNSSMTVGVVIPDITNPLFPPIVRGIEAELQPRGYSTLIANTDGFEAGERGALDSLLDRRVDGLIVASGLREQSPIADLYQAGVKVVLLNRDAGPVPYPLVTGNDASGITAAVEALHELGHRNLLHVAGPMNISTSSARAAAFETAVRSLDGVEGSIVVAEALSIEAGRTAMLSVLSSGERRVTGVVASTDVIAVGILRAMRQMGVDCPRDISVIGFNDVQFAEDFCPPLSTVRVPAAAMGARAARLLLDWLSGTPQTPETVTLPVTLMMRGSTAPSPA</sequence>
<dbReference type="SUPFAM" id="SSF47413">
    <property type="entry name" value="lambda repressor-like DNA-binding domains"/>
    <property type="match status" value="1"/>
</dbReference>
<dbReference type="Gene3D" id="1.10.260.40">
    <property type="entry name" value="lambda repressor-like DNA-binding domains"/>
    <property type="match status" value="1"/>
</dbReference>
<dbReference type="CDD" id="cd01392">
    <property type="entry name" value="HTH_LacI"/>
    <property type="match status" value="1"/>
</dbReference>
<dbReference type="AlphaFoldDB" id="A0AAU6SBH8"/>
<evidence type="ECO:0000256" key="1">
    <source>
        <dbReference type="ARBA" id="ARBA00023015"/>
    </source>
</evidence>
<dbReference type="Pfam" id="PF13377">
    <property type="entry name" value="Peripla_BP_3"/>
    <property type="match status" value="1"/>
</dbReference>
<dbReference type="InterPro" id="IPR028082">
    <property type="entry name" value="Peripla_BP_I"/>
</dbReference>